<dbReference type="GeneID" id="94364478"/>
<dbReference type="AlphaFoldDB" id="A0A2U2CEG6"/>
<evidence type="ECO:0000313" key="3">
    <source>
        <dbReference type="EMBL" id="PWE30283.1"/>
    </source>
</evidence>
<dbReference type="PROSITE" id="PS50994">
    <property type="entry name" value="INTEGRASE"/>
    <property type="match status" value="1"/>
</dbReference>
<dbReference type="Gene3D" id="3.30.420.10">
    <property type="entry name" value="Ribonuclease H-like superfamily/Ribonuclease H"/>
    <property type="match status" value="1"/>
</dbReference>
<dbReference type="Pfam" id="PF09299">
    <property type="entry name" value="Mu-transpos_C"/>
    <property type="match status" value="1"/>
</dbReference>
<dbReference type="InterPro" id="IPR001584">
    <property type="entry name" value="Integrase_cat-core"/>
</dbReference>
<reference evidence="3 4" key="1">
    <citation type="submission" date="2018-05" db="EMBL/GenBank/DDBJ databases">
        <title>Pararhodobacter marina sp. nov., isolated from deep-sea water of the Indian Ocean.</title>
        <authorList>
            <person name="Lai Q.Sr."/>
            <person name="Liu X."/>
            <person name="Shao Z."/>
        </authorList>
    </citation>
    <scope>NUCLEOTIDE SEQUENCE [LARGE SCALE GENOMIC DNA]</scope>
    <source>
        <strain evidence="3 4">CIC4N-9</strain>
    </source>
</reference>
<name>A0A2U2CEG6_9RHOB</name>
<dbReference type="GO" id="GO:0003676">
    <property type="term" value="F:nucleic acid binding"/>
    <property type="evidence" value="ECO:0007669"/>
    <property type="project" value="InterPro"/>
</dbReference>
<feature type="region of interest" description="Disordered" evidence="1">
    <location>
        <begin position="686"/>
        <end position="721"/>
    </location>
</feature>
<dbReference type="RefSeq" id="WP_109532427.1">
    <property type="nucleotide sequence ID" value="NZ_QEYD01000003.1"/>
</dbReference>
<proteinExistence type="predicted"/>
<dbReference type="SUPFAM" id="SSF53098">
    <property type="entry name" value="Ribonuclease H-like"/>
    <property type="match status" value="1"/>
</dbReference>
<keyword evidence="4" id="KW-1185">Reference proteome</keyword>
<gene>
    <name evidence="3" type="ORF">C4N9_06225</name>
</gene>
<evidence type="ECO:0000313" key="4">
    <source>
        <dbReference type="Proteomes" id="UP000244940"/>
    </source>
</evidence>
<organism evidence="3 4">
    <name type="scientific">Pararhodobacter marinus</name>
    <dbReference type="NCBI Taxonomy" id="2184063"/>
    <lineage>
        <taxon>Bacteria</taxon>
        <taxon>Pseudomonadati</taxon>
        <taxon>Pseudomonadota</taxon>
        <taxon>Alphaproteobacteria</taxon>
        <taxon>Rhodobacterales</taxon>
        <taxon>Paracoccaceae</taxon>
        <taxon>Pararhodobacter</taxon>
    </lineage>
</organism>
<feature type="domain" description="Integrase catalytic" evidence="2">
    <location>
        <begin position="299"/>
        <end position="520"/>
    </location>
</feature>
<comment type="caution">
    <text evidence="3">The sequence shown here is derived from an EMBL/GenBank/DDBJ whole genome shotgun (WGS) entry which is preliminary data.</text>
</comment>
<evidence type="ECO:0000259" key="2">
    <source>
        <dbReference type="PROSITE" id="PS50994"/>
    </source>
</evidence>
<dbReference type="InterPro" id="IPR036397">
    <property type="entry name" value="RNaseH_sf"/>
</dbReference>
<dbReference type="EMBL" id="QEYD01000003">
    <property type="protein sequence ID" value="PWE30283.1"/>
    <property type="molecule type" value="Genomic_DNA"/>
</dbReference>
<accession>A0A2U2CEG6</accession>
<protein>
    <submittedName>
        <fullName evidence="3">Transposase</fullName>
    </submittedName>
</protein>
<dbReference type="InterPro" id="IPR012337">
    <property type="entry name" value="RNaseH-like_sf"/>
</dbReference>
<dbReference type="Proteomes" id="UP000244940">
    <property type="component" value="Unassembled WGS sequence"/>
</dbReference>
<dbReference type="GO" id="GO:0015074">
    <property type="term" value="P:DNA integration"/>
    <property type="evidence" value="ECO:0007669"/>
    <property type="project" value="InterPro"/>
</dbReference>
<evidence type="ECO:0000256" key="1">
    <source>
        <dbReference type="SAM" id="MobiDB-lite"/>
    </source>
</evidence>
<sequence length="743" mass="82670">MLDVQVSPSLPRFAFGRYDEVILDGISYRATDCSDDGYILVRTDASDVAESFSHAVLSQRVINGTLEHRRDEFLSQHARRRLRQPTRELSTLSPKTQRKAKNHEALVLAFLELEKEGKVKRTEDATKEALEEIKFRAGKYYSIASEADGGQFARNTRVSPEKVSASRLLKRVAPYSRDGLSALYGQDTQNRRERRIGPDELCLLTLTIRNYLSPERPSIADIVDDVSRAFRAENLRRKALFEQGSAGQGSGQPTSYLVPPSRETIRREINKLDPFEVVAARHGLDAARKKFAPVGTGMTLTRPLERVEMDAWKVDLKTIMSEAGIWSMLDEEEKAAFGLDMGKKTRWFLVAAMCATTRCILAMKLARAESGRAAMQTIDMIVRDKGHWADAVGTLTPWSMSGTPELIVTDAGSGFIDFDTRTAATDLGINIDAGPAGMPEFRGRIERMFGTMAGSFIGRFTGRTFSNTIAKGDYDSDKRAALTSEELSEALVRWVVDVYHRRPHAGLGGETPLNCWTRLVDKYGVAPMPSLERRRKALGTRTKYTVTKTGITILGIRYHSDALARWFMHARDPEVRVRWYSEDLGAIAVELDGVWVEIPSVLTRFRGQRAGVWLRTVREIRAAYAAEAAVSEAIIARTMDHIVALNANAMARQGLFVEDFSEERLKKLDATLMIGFRVEDTPRAATVPTGEDGLGIDLPTRRSPGADHAQPEASSGPDICEATVVDDVYDVPDLDDDWSIGEK</sequence>
<dbReference type="OrthoDB" id="9814072at2"/>
<dbReference type="InterPro" id="IPR015378">
    <property type="entry name" value="Transposase-like_Mu_C"/>
</dbReference>